<reference evidence="2" key="1">
    <citation type="journal article" date="2005" name="Nature">
        <title>The map-based sequence of the rice genome.</title>
        <authorList>
            <consortium name="International rice genome sequencing project (IRGSP)"/>
            <person name="Matsumoto T."/>
            <person name="Wu J."/>
            <person name="Kanamori H."/>
            <person name="Katayose Y."/>
            <person name="Fujisawa M."/>
            <person name="Namiki N."/>
            <person name="Mizuno H."/>
            <person name="Yamamoto K."/>
            <person name="Antonio B.A."/>
            <person name="Baba T."/>
            <person name="Sakata K."/>
            <person name="Nagamura Y."/>
            <person name="Aoki H."/>
            <person name="Arikawa K."/>
            <person name="Arita K."/>
            <person name="Bito T."/>
            <person name="Chiden Y."/>
            <person name="Fujitsuka N."/>
            <person name="Fukunaka R."/>
            <person name="Hamada M."/>
            <person name="Harada C."/>
            <person name="Hayashi A."/>
            <person name="Hijishita S."/>
            <person name="Honda M."/>
            <person name="Hosokawa S."/>
            <person name="Ichikawa Y."/>
            <person name="Idonuma A."/>
            <person name="Iijima M."/>
            <person name="Ikeda M."/>
            <person name="Ikeno M."/>
            <person name="Ito K."/>
            <person name="Ito S."/>
            <person name="Ito T."/>
            <person name="Ito Y."/>
            <person name="Ito Y."/>
            <person name="Iwabuchi A."/>
            <person name="Kamiya K."/>
            <person name="Karasawa W."/>
            <person name="Kurita K."/>
            <person name="Katagiri S."/>
            <person name="Kikuta A."/>
            <person name="Kobayashi H."/>
            <person name="Kobayashi N."/>
            <person name="Machita K."/>
            <person name="Maehara T."/>
            <person name="Masukawa M."/>
            <person name="Mizubayashi T."/>
            <person name="Mukai Y."/>
            <person name="Nagasaki H."/>
            <person name="Nagata Y."/>
            <person name="Naito S."/>
            <person name="Nakashima M."/>
            <person name="Nakama Y."/>
            <person name="Nakamichi Y."/>
            <person name="Nakamura M."/>
            <person name="Meguro A."/>
            <person name="Negishi M."/>
            <person name="Ohta I."/>
            <person name="Ohta T."/>
            <person name="Okamoto M."/>
            <person name="Ono N."/>
            <person name="Saji S."/>
            <person name="Sakaguchi M."/>
            <person name="Sakai K."/>
            <person name="Shibata M."/>
            <person name="Shimokawa T."/>
            <person name="Song J."/>
            <person name="Takazaki Y."/>
            <person name="Terasawa K."/>
            <person name="Tsugane M."/>
            <person name="Tsuji K."/>
            <person name="Ueda S."/>
            <person name="Waki K."/>
            <person name="Yamagata H."/>
            <person name="Yamamoto M."/>
            <person name="Yamamoto S."/>
            <person name="Yamane H."/>
            <person name="Yoshiki S."/>
            <person name="Yoshihara R."/>
            <person name="Yukawa K."/>
            <person name="Zhong H."/>
            <person name="Yano M."/>
            <person name="Yuan Q."/>
            <person name="Ouyang S."/>
            <person name="Liu J."/>
            <person name="Jones K.M."/>
            <person name="Gansberger K."/>
            <person name="Moffat K."/>
            <person name="Hill J."/>
            <person name="Bera J."/>
            <person name="Fadrosh D."/>
            <person name="Jin S."/>
            <person name="Johri S."/>
            <person name="Kim M."/>
            <person name="Overton L."/>
            <person name="Reardon M."/>
            <person name="Tsitrin T."/>
            <person name="Vuong H."/>
            <person name="Weaver B."/>
            <person name="Ciecko A."/>
            <person name="Tallon L."/>
            <person name="Jackson J."/>
            <person name="Pai G."/>
            <person name="Aken S.V."/>
            <person name="Utterback T."/>
            <person name="Reidmuller S."/>
            <person name="Feldblyum T."/>
            <person name="Hsiao J."/>
            <person name="Zismann V."/>
            <person name="Iobst S."/>
            <person name="de Vazeille A.R."/>
            <person name="Buell C.R."/>
            <person name="Ying K."/>
            <person name="Li Y."/>
            <person name="Lu T."/>
            <person name="Huang Y."/>
            <person name="Zhao Q."/>
            <person name="Feng Q."/>
            <person name="Zhang L."/>
            <person name="Zhu J."/>
            <person name="Weng Q."/>
            <person name="Mu J."/>
            <person name="Lu Y."/>
            <person name="Fan D."/>
            <person name="Liu Y."/>
            <person name="Guan J."/>
            <person name="Zhang Y."/>
            <person name="Yu S."/>
            <person name="Liu X."/>
            <person name="Zhang Y."/>
            <person name="Hong G."/>
            <person name="Han B."/>
            <person name="Choisne N."/>
            <person name="Demange N."/>
            <person name="Orjeda G."/>
            <person name="Samain S."/>
            <person name="Cattolico L."/>
            <person name="Pelletier E."/>
            <person name="Couloux A."/>
            <person name="Segurens B."/>
            <person name="Wincker P."/>
            <person name="D'Hont A."/>
            <person name="Scarpelli C."/>
            <person name="Weissenbach J."/>
            <person name="Salanoubat M."/>
            <person name="Quetier F."/>
            <person name="Yu Y."/>
            <person name="Kim H.R."/>
            <person name="Rambo T."/>
            <person name="Currie J."/>
            <person name="Collura K."/>
            <person name="Luo M."/>
            <person name="Yang T."/>
            <person name="Ammiraju J.S.S."/>
            <person name="Engler F."/>
            <person name="Soderlund C."/>
            <person name="Wing R.A."/>
            <person name="Palmer L.E."/>
            <person name="de la Bastide M."/>
            <person name="Spiegel L."/>
            <person name="Nascimento L."/>
            <person name="Zutavern T."/>
            <person name="O'Shaughnessy A."/>
            <person name="Dike S."/>
            <person name="Dedhia N."/>
            <person name="Preston R."/>
            <person name="Balija V."/>
            <person name="McCombie W.R."/>
            <person name="Chow T."/>
            <person name="Chen H."/>
            <person name="Chung M."/>
            <person name="Chen C."/>
            <person name="Shaw J."/>
            <person name="Wu H."/>
            <person name="Hsiao K."/>
            <person name="Chao Y."/>
            <person name="Chu M."/>
            <person name="Cheng C."/>
            <person name="Hour A."/>
            <person name="Lee P."/>
            <person name="Lin S."/>
            <person name="Lin Y."/>
            <person name="Liou J."/>
            <person name="Liu S."/>
            <person name="Hsing Y."/>
            <person name="Raghuvanshi S."/>
            <person name="Mohanty A."/>
            <person name="Bharti A.K."/>
            <person name="Gaur A."/>
            <person name="Gupta V."/>
            <person name="Kumar D."/>
            <person name="Ravi V."/>
            <person name="Vij S."/>
            <person name="Kapur A."/>
            <person name="Khurana P."/>
            <person name="Khurana P."/>
            <person name="Khurana J.P."/>
            <person name="Tyagi A.K."/>
            <person name="Gaikwad K."/>
            <person name="Singh A."/>
            <person name="Dalal V."/>
            <person name="Srivastava S."/>
            <person name="Dixit A."/>
            <person name="Pal A.K."/>
            <person name="Ghazi I.A."/>
            <person name="Yadav M."/>
            <person name="Pandit A."/>
            <person name="Bhargava A."/>
            <person name="Sureshbabu K."/>
            <person name="Batra K."/>
            <person name="Sharma T.R."/>
            <person name="Mohapatra T."/>
            <person name="Singh N.K."/>
            <person name="Messing J."/>
            <person name="Nelson A.B."/>
            <person name="Fuks G."/>
            <person name="Kavchok S."/>
            <person name="Keizer G."/>
            <person name="Linton E."/>
            <person name="Llaca V."/>
            <person name="Song R."/>
            <person name="Tanyolac B."/>
            <person name="Young S."/>
            <person name="Ho-Il K."/>
            <person name="Hahn J.H."/>
            <person name="Sangsakoo G."/>
            <person name="Vanavichit A."/>
            <person name="de Mattos Luiz.A.T."/>
            <person name="Zimmer P.D."/>
            <person name="Malone G."/>
            <person name="Dellagostin O."/>
            <person name="de Oliveira A.C."/>
            <person name="Bevan M."/>
            <person name="Bancroft I."/>
            <person name="Minx P."/>
            <person name="Cordum H."/>
            <person name="Wilson R."/>
            <person name="Cheng Z."/>
            <person name="Jin W."/>
            <person name="Jiang J."/>
            <person name="Leong S.A."/>
            <person name="Iwama H."/>
            <person name="Gojobori T."/>
            <person name="Itoh T."/>
            <person name="Niimura Y."/>
            <person name="Fujii Y."/>
            <person name="Habara T."/>
            <person name="Sakai H."/>
            <person name="Sato Y."/>
            <person name="Wilson G."/>
            <person name="Kumar K."/>
            <person name="McCouch S."/>
            <person name="Juretic N."/>
            <person name="Hoen D."/>
            <person name="Wright S."/>
            <person name="Bruskiewich R."/>
            <person name="Bureau T."/>
            <person name="Miyao A."/>
            <person name="Hirochika H."/>
            <person name="Nishikawa T."/>
            <person name="Kadowaki K."/>
            <person name="Sugiura M."/>
            <person name="Burr B."/>
            <person name="Sasaki T."/>
        </authorList>
    </citation>
    <scope>NUCLEOTIDE SEQUENCE [LARGE SCALE GENOMIC DNA]</scope>
    <source>
        <strain evidence="2">cv. Nipponbare</strain>
    </source>
</reference>
<proteinExistence type="predicted"/>
<dbReference type="AlphaFoldDB" id="Q6ZBQ5"/>
<reference evidence="2" key="2">
    <citation type="journal article" date="2008" name="Nucleic Acids Res.">
        <title>The rice annotation project database (RAP-DB): 2008 update.</title>
        <authorList>
            <consortium name="The rice annotation project (RAP)"/>
        </authorList>
    </citation>
    <scope>GENOME REANNOTATION</scope>
    <source>
        <strain evidence="2">cv. Nipponbare</strain>
    </source>
</reference>
<dbReference type="EMBL" id="AP004620">
    <property type="protein sequence ID" value="BAD09661.1"/>
    <property type="molecule type" value="Genomic_DNA"/>
</dbReference>
<dbReference type="Proteomes" id="UP000000763">
    <property type="component" value="Chromosome 8"/>
</dbReference>
<evidence type="ECO:0000313" key="2">
    <source>
        <dbReference type="Proteomes" id="UP000000763"/>
    </source>
</evidence>
<evidence type="ECO:0000313" key="1">
    <source>
        <dbReference type="EMBL" id="BAD09661.1"/>
    </source>
</evidence>
<name>Q6ZBQ5_ORYSJ</name>
<organism evidence="1 2">
    <name type="scientific">Oryza sativa subsp. japonica</name>
    <name type="common">Rice</name>
    <dbReference type="NCBI Taxonomy" id="39947"/>
    <lineage>
        <taxon>Eukaryota</taxon>
        <taxon>Viridiplantae</taxon>
        <taxon>Streptophyta</taxon>
        <taxon>Embryophyta</taxon>
        <taxon>Tracheophyta</taxon>
        <taxon>Spermatophyta</taxon>
        <taxon>Magnoliopsida</taxon>
        <taxon>Liliopsida</taxon>
        <taxon>Poales</taxon>
        <taxon>Poaceae</taxon>
        <taxon>BOP clade</taxon>
        <taxon>Oryzoideae</taxon>
        <taxon>Oryzeae</taxon>
        <taxon>Oryzinae</taxon>
        <taxon>Oryza</taxon>
        <taxon>Oryza sativa</taxon>
    </lineage>
</organism>
<protein>
    <submittedName>
        <fullName evidence="1">Uncharacterized protein</fullName>
    </submittedName>
</protein>
<gene>
    <name evidence="1" type="primary">P0605H02.23</name>
</gene>
<accession>Q6ZBQ5</accession>
<sequence length="137" mass="15115">MAMVRPRRRDHGTGREGPRRALLRPHAATGGPWAVLLFSAPPPACGGLRLDRSLSRRFVAERRRDPLVRSCAVWVRPTGRRFQARVGPALSREEACLGWARPGQAGSDNPAALPPPVQDKPYPMVPVLEMLLFLVLP</sequence>